<protein>
    <submittedName>
        <fullName evidence="11">Uncharacterized protein</fullName>
    </submittedName>
</protein>
<dbReference type="Gene3D" id="3.90.1720.10">
    <property type="entry name" value="endopeptidase domain like (from Nostoc punctiforme)"/>
    <property type="match status" value="1"/>
</dbReference>
<dbReference type="PROSITE" id="PS51935">
    <property type="entry name" value="NLPC_P60"/>
    <property type="match status" value="1"/>
</dbReference>
<evidence type="ECO:0000256" key="8">
    <source>
        <dbReference type="SAM" id="MobiDB-lite"/>
    </source>
</evidence>
<dbReference type="CDD" id="cd00118">
    <property type="entry name" value="LysM"/>
    <property type="match status" value="1"/>
</dbReference>
<dbReference type="HOGENOM" id="CLU_606608_0_0_11"/>
<keyword evidence="3" id="KW-0645">Protease</keyword>
<feature type="region of interest" description="Disordered" evidence="8">
    <location>
        <begin position="261"/>
        <end position="321"/>
    </location>
</feature>
<comment type="similarity">
    <text evidence="1">Belongs to the peptidase C40 family.</text>
</comment>
<dbReference type="STRING" id="452652.KSE_17170"/>
<dbReference type="Proteomes" id="UP000007076">
    <property type="component" value="Chromosome"/>
</dbReference>
<dbReference type="eggNOG" id="COG1388">
    <property type="taxonomic scope" value="Bacteria"/>
</dbReference>
<keyword evidence="7" id="KW-0788">Thiol protease</keyword>
<dbReference type="SUPFAM" id="SSF54106">
    <property type="entry name" value="LysM domain"/>
    <property type="match status" value="1"/>
</dbReference>
<evidence type="ECO:0000256" key="5">
    <source>
        <dbReference type="ARBA" id="ARBA00022737"/>
    </source>
</evidence>
<feature type="compositionally biased region" description="Low complexity" evidence="8">
    <location>
        <begin position="178"/>
        <end position="203"/>
    </location>
</feature>
<feature type="compositionally biased region" description="Low complexity" evidence="8">
    <location>
        <begin position="261"/>
        <end position="291"/>
    </location>
</feature>
<dbReference type="eggNOG" id="COG0791">
    <property type="taxonomic scope" value="Bacteria"/>
</dbReference>
<reference evidence="11 12" key="1">
    <citation type="journal article" date="2010" name="DNA Res.">
        <title>Genome sequence of Kitasatospora setae NBRC 14216T: an evolutionary snapshot of the family Streptomycetaceae.</title>
        <authorList>
            <person name="Ichikawa N."/>
            <person name="Oguchi A."/>
            <person name="Ikeda H."/>
            <person name="Ishikawa J."/>
            <person name="Kitani S."/>
            <person name="Watanabe Y."/>
            <person name="Nakamura S."/>
            <person name="Katano Y."/>
            <person name="Kishi E."/>
            <person name="Sasagawa M."/>
            <person name="Ankai A."/>
            <person name="Fukui S."/>
            <person name="Hashimoto Y."/>
            <person name="Kamata S."/>
            <person name="Otoguro M."/>
            <person name="Tanikawa S."/>
            <person name="Nihira T."/>
            <person name="Horinouchi S."/>
            <person name="Ohnishi Y."/>
            <person name="Hayakawa M."/>
            <person name="Kuzuyama T."/>
            <person name="Arisawa A."/>
            <person name="Nomoto F."/>
            <person name="Miura H."/>
            <person name="Takahashi Y."/>
            <person name="Fujita N."/>
        </authorList>
    </citation>
    <scope>NUCLEOTIDE SEQUENCE [LARGE SCALE GENOMIC DNA]</scope>
    <source>
        <strain evidence="12">ATCC 33774 / DSM 43861 / JCM 3304 / KCC A-0304 / NBRC 14216 / KM-6054</strain>
    </source>
</reference>
<evidence type="ECO:0000256" key="7">
    <source>
        <dbReference type="ARBA" id="ARBA00022807"/>
    </source>
</evidence>
<evidence type="ECO:0000256" key="3">
    <source>
        <dbReference type="ARBA" id="ARBA00022670"/>
    </source>
</evidence>
<gene>
    <name evidence="11" type="ordered locus">KSE_17170</name>
</gene>
<dbReference type="GO" id="GO:0006508">
    <property type="term" value="P:proteolysis"/>
    <property type="evidence" value="ECO:0007669"/>
    <property type="project" value="UniProtKB-KW"/>
</dbReference>
<dbReference type="InterPro" id="IPR010618">
    <property type="entry name" value="RPF"/>
</dbReference>
<evidence type="ECO:0000256" key="6">
    <source>
        <dbReference type="ARBA" id="ARBA00022801"/>
    </source>
</evidence>
<dbReference type="Pfam" id="PF00877">
    <property type="entry name" value="NLPC_P60"/>
    <property type="match status" value="1"/>
</dbReference>
<dbReference type="PANTHER" id="PTHR47359">
    <property type="entry name" value="PEPTIDOGLYCAN DL-ENDOPEPTIDASE CWLO"/>
    <property type="match status" value="1"/>
</dbReference>
<dbReference type="InterPro" id="IPR036779">
    <property type="entry name" value="LysM_dom_sf"/>
</dbReference>
<organism evidence="11 12">
    <name type="scientific">Kitasatospora setae (strain ATCC 33774 / DSM 43861 / JCM 3304 / KCC A-0304 / NBRC 14216 / KM-6054)</name>
    <name type="common">Streptomyces setae</name>
    <dbReference type="NCBI Taxonomy" id="452652"/>
    <lineage>
        <taxon>Bacteria</taxon>
        <taxon>Bacillati</taxon>
        <taxon>Actinomycetota</taxon>
        <taxon>Actinomycetes</taxon>
        <taxon>Kitasatosporales</taxon>
        <taxon>Streptomycetaceae</taxon>
        <taxon>Kitasatospora</taxon>
    </lineage>
</organism>
<dbReference type="CDD" id="cd13925">
    <property type="entry name" value="RPF"/>
    <property type="match status" value="1"/>
</dbReference>
<dbReference type="InterPro" id="IPR038765">
    <property type="entry name" value="Papain-like_cys_pep_sf"/>
</dbReference>
<dbReference type="InterPro" id="IPR018392">
    <property type="entry name" value="LysM"/>
</dbReference>
<dbReference type="InterPro" id="IPR000064">
    <property type="entry name" value="NLP_P60_dom"/>
</dbReference>
<dbReference type="AlphaFoldDB" id="E4N8L0"/>
<dbReference type="Pfam" id="PF06737">
    <property type="entry name" value="Transglycosylas"/>
    <property type="match status" value="1"/>
</dbReference>
<evidence type="ECO:0000259" key="9">
    <source>
        <dbReference type="PROSITE" id="PS51782"/>
    </source>
</evidence>
<proteinExistence type="inferred from homology"/>
<dbReference type="Gene3D" id="1.10.530.10">
    <property type="match status" value="1"/>
</dbReference>
<evidence type="ECO:0000313" key="12">
    <source>
        <dbReference type="Proteomes" id="UP000007076"/>
    </source>
</evidence>
<dbReference type="SUPFAM" id="SSF53955">
    <property type="entry name" value="Lysozyme-like"/>
    <property type="match status" value="1"/>
</dbReference>
<dbReference type="SMART" id="SM00257">
    <property type="entry name" value="LysM"/>
    <property type="match status" value="1"/>
</dbReference>
<feature type="domain" description="NlpC/P60" evidence="10">
    <location>
        <begin position="332"/>
        <end position="451"/>
    </location>
</feature>
<keyword evidence="12" id="KW-1185">Reference proteome</keyword>
<dbReference type="CAZy" id="CBM50">
    <property type="family name" value="Carbohydrate-Binding Module Family 50"/>
</dbReference>
<keyword evidence="5" id="KW-0677">Repeat</keyword>
<evidence type="ECO:0000256" key="1">
    <source>
        <dbReference type="ARBA" id="ARBA00007074"/>
    </source>
</evidence>
<dbReference type="Gene3D" id="3.10.350.10">
    <property type="entry name" value="LysM domain"/>
    <property type="match status" value="1"/>
</dbReference>
<comment type="similarity">
    <text evidence="2">Belongs to the transglycosylase family. Rpf subfamily.</text>
</comment>
<keyword evidence="4" id="KW-0732">Signal</keyword>
<sequence length="451" mass="45778">MGEERSFMLPISSKNARRLIATTGVVGIGLTIPCLTAGSASAATVATWDKVAQCESSGNWSINTGNGFYGGLQFTASTWAEFGGTAYASRADLATKEQQIATAEKVLAVQGPGAWPVCSVQAGLTKGGAAPQVDTSGSSGNSSSSSSSSSSNSTGSTQSPSPSQSQSGGTDKSQHSWSQSRHQNQSQPQAQAQPQAEQSTPAATDQSAGTYTVVAGDWLSAIAQSQHVDGGWQKLYDLNRSVLTEGPDMIYPGQQLALGGTATATAQPQQSAPATKSSNGSSYQGSSWKSGRTGGKAGASTATTAAKSATGTATTATTEAKTATATTAVKATGSKAAAIDFALSKLGQAYVYGGTGNGGWDCSGLTQAAFRQAGISLPRVAADQADYATRVSLDSLQPGDLLFWSSNGANSGVYHVALYVGDGKYVEAANPRSGVRTETVANWAPDFAGRV</sequence>
<dbReference type="CAZy" id="GH23">
    <property type="family name" value="Glycoside Hydrolase Family 23"/>
</dbReference>
<accession>E4N8L0</accession>
<dbReference type="PROSITE" id="PS51782">
    <property type="entry name" value="LYSM"/>
    <property type="match status" value="1"/>
</dbReference>
<feature type="region of interest" description="Disordered" evidence="8">
    <location>
        <begin position="127"/>
        <end position="206"/>
    </location>
</feature>
<dbReference type="EMBL" id="AP010968">
    <property type="protein sequence ID" value="BAJ27541.1"/>
    <property type="molecule type" value="Genomic_DNA"/>
</dbReference>
<feature type="compositionally biased region" description="Low complexity" evidence="8">
    <location>
        <begin position="135"/>
        <end position="170"/>
    </location>
</feature>
<evidence type="ECO:0000259" key="10">
    <source>
        <dbReference type="PROSITE" id="PS51935"/>
    </source>
</evidence>
<feature type="domain" description="LysM" evidence="9">
    <location>
        <begin position="209"/>
        <end position="258"/>
    </location>
</feature>
<dbReference type="KEGG" id="ksk:KSE_17170"/>
<dbReference type="Pfam" id="PF01476">
    <property type="entry name" value="LysM"/>
    <property type="match status" value="1"/>
</dbReference>
<evidence type="ECO:0000313" key="11">
    <source>
        <dbReference type="EMBL" id="BAJ27541.1"/>
    </source>
</evidence>
<dbReference type="GO" id="GO:0008234">
    <property type="term" value="F:cysteine-type peptidase activity"/>
    <property type="evidence" value="ECO:0007669"/>
    <property type="project" value="UniProtKB-KW"/>
</dbReference>
<dbReference type="InterPro" id="IPR051794">
    <property type="entry name" value="PG_Endopeptidase_C40"/>
</dbReference>
<evidence type="ECO:0000256" key="2">
    <source>
        <dbReference type="ARBA" id="ARBA00010830"/>
    </source>
</evidence>
<keyword evidence="6" id="KW-0378">Hydrolase</keyword>
<feature type="compositionally biased region" description="Low complexity" evidence="8">
    <location>
        <begin position="298"/>
        <end position="321"/>
    </location>
</feature>
<dbReference type="PANTHER" id="PTHR47359:SF3">
    <property type="entry name" value="NLP_P60 DOMAIN-CONTAINING PROTEIN-RELATED"/>
    <property type="match status" value="1"/>
</dbReference>
<evidence type="ECO:0000256" key="4">
    <source>
        <dbReference type="ARBA" id="ARBA00022729"/>
    </source>
</evidence>
<name>E4N8L0_KITSK</name>
<dbReference type="PATRIC" id="fig|452652.3.peg.1721"/>
<dbReference type="InterPro" id="IPR023346">
    <property type="entry name" value="Lysozyme-like_dom_sf"/>
</dbReference>
<dbReference type="SUPFAM" id="SSF54001">
    <property type="entry name" value="Cysteine proteinases"/>
    <property type="match status" value="1"/>
</dbReference>